<dbReference type="InterPro" id="IPR009494">
    <property type="entry name" value="DUF1108"/>
</dbReference>
<dbReference type="Pfam" id="PF06531">
    <property type="entry name" value="DUF1108"/>
    <property type="match status" value="1"/>
</dbReference>
<evidence type="ECO:0000313" key="2">
    <source>
        <dbReference type="Proteomes" id="UP000254116"/>
    </source>
</evidence>
<dbReference type="EMBL" id="UHBY01000003">
    <property type="protein sequence ID" value="SUL34195.1"/>
    <property type="molecule type" value="Genomic_DNA"/>
</dbReference>
<sequence length="87" mass="10252">MMYYKTGDVCQKIINVDGFDFRLRVKKRAYSVEIVVLDHEGNSIDGILVSDENDLYTALDILKQSIYEWIENNTDEQDKLMNLVMKW</sequence>
<reference evidence="1 2" key="1">
    <citation type="submission" date="2018-06" db="EMBL/GenBank/DDBJ databases">
        <authorList>
            <consortium name="Pathogen Informatics"/>
            <person name="Doyle S."/>
        </authorList>
    </citation>
    <scope>NUCLEOTIDE SEQUENCE [LARGE SCALE GENOMIC DNA]</scope>
    <source>
        <strain evidence="1 2">NCTC10702</strain>
    </source>
</reference>
<proteinExistence type="predicted"/>
<gene>
    <name evidence="1" type="ORF">NCTC10702_01717</name>
</gene>
<protein>
    <submittedName>
        <fullName evidence="1">Cytosolic protein</fullName>
    </submittedName>
</protein>
<name>A0A0Z0ATH0_STAAU</name>
<dbReference type="AlphaFoldDB" id="A0A0Z0ATH0"/>
<organism evidence="1 2">
    <name type="scientific">Staphylococcus aureus</name>
    <dbReference type="NCBI Taxonomy" id="1280"/>
    <lineage>
        <taxon>Bacteria</taxon>
        <taxon>Bacillati</taxon>
        <taxon>Bacillota</taxon>
        <taxon>Bacilli</taxon>
        <taxon>Bacillales</taxon>
        <taxon>Staphylococcaceae</taxon>
        <taxon>Staphylococcus</taxon>
    </lineage>
</organism>
<dbReference type="Proteomes" id="UP000254116">
    <property type="component" value="Unassembled WGS sequence"/>
</dbReference>
<evidence type="ECO:0000313" key="1">
    <source>
        <dbReference type="EMBL" id="SUL34195.1"/>
    </source>
</evidence>
<accession>A0A0Z0ATH0</accession>